<dbReference type="GO" id="GO:0005634">
    <property type="term" value="C:nucleus"/>
    <property type="evidence" value="ECO:0007669"/>
    <property type="project" value="UniProtKB-SubCell"/>
</dbReference>
<keyword evidence="4" id="KW-0804">Transcription</keyword>
<dbReference type="GO" id="GO:0000981">
    <property type="term" value="F:DNA-binding transcription factor activity, RNA polymerase II-specific"/>
    <property type="evidence" value="ECO:0007669"/>
    <property type="project" value="InterPro"/>
</dbReference>
<dbReference type="PROSITE" id="PS50048">
    <property type="entry name" value="ZN2_CY6_FUNGAL_2"/>
    <property type="match status" value="1"/>
</dbReference>
<dbReference type="Proteomes" id="UP000027195">
    <property type="component" value="Unassembled WGS sequence"/>
</dbReference>
<feature type="domain" description="Zn(2)-C6 fungal-type" evidence="6">
    <location>
        <begin position="22"/>
        <end position="53"/>
    </location>
</feature>
<name>A0A067ML52_BOTB1</name>
<evidence type="ECO:0000313" key="8">
    <source>
        <dbReference type="Proteomes" id="UP000027195"/>
    </source>
</evidence>
<dbReference type="AlphaFoldDB" id="A0A067ML52"/>
<proteinExistence type="predicted"/>
<dbReference type="Gene3D" id="4.10.240.10">
    <property type="entry name" value="Zn(2)-C6 fungal-type DNA-binding domain"/>
    <property type="match status" value="1"/>
</dbReference>
<dbReference type="Pfam" id="PF04082">
    <property type="entry name" value="Fungal_trans"/>
    <property type="match status" value="1"/>
</dbReference>
<evidence type="ECO:0000256" key="4">
    <source>
        <dbReference type="ARBA" id="ARBA00023163"/>
    </source>
</evidence>
<evidence type="ECO:0000256" key="2">
    <source>
        <dbReference type="ARBA" id="ARBA00022723"/>
    </source>
</evidence>
<dbReference type="Pfam" id="PF00172">
    <property type="entry name" value="Zn_clus"/>
    <property type="match status" value="1"/>
</dbReference>
<dbReference type="PANTHER" id="PTHR47338">
    <property type="entry name" value="ZN(II)2CYS6 TRANSCRIPTION FACTOR (EUROFUNG)-RELATED"/>
    <property type="match status" value="1"/>
</dbReference>
<dbReference type="PROSITE" id="PS00463">
    <property type="entry name" value="ZN2_CY6_FUNGAL_1"/>
    <property type="match status" value="1"/>
</dbReference>
<dbReference type="InterPro" id="IPR001138">
    <property type="entry name" value="Zn2Cys6_DnaBD"/>
</dbReference>
<dbReference type="STRING" id="930990.A0A067ML52"/>
<dbReference type="HOGENOM" id="CLU_022337_0_0_1"/>
<keyword evidence="8" id="KW-1185">Reference proteome</keyword>
<protein>
    <recommendedName>
        <fullName evidence="6">Zn(2)-C6 fungal-type domain-containing protein</fullName>
    </recommendedName>
</protein>
<dbReference type="CDD" id="cd12148">
    <property type="entry name" value="fungal_TF_MHR"/>
    <property type="match status" value="1"/>
</dbReference>
<dbReference type="InParanoid" id="A0A067ML52"/>
<dbReference type="InterPro" id="IPR050815">
    <property type="entry name" value="TF_fung"/>
</dbReference>
<dbReference type="EMBL" id="KL198027">
    <property type="protein sequence ID" value="KDQ16488.1"/>
    <property type="molecule type" value="Genomic_DNA"/>
</dbReference>
<gene>
    <name evidence="7" type="ORF">BOTBODRAFT_30819</name>
</gene>
<keyword evidence="5" id="KW-0539">Nucleus</keyword>
<evidence type="ECO:0000256" key="5">
    <source>
        <dbReference type="ARBA" id="ARBA00023242"/>
    </source>
</evidence>
<comment type="subcellular location">
    <subcellularLocation>
        <location evidence="1">Nucleus</location>
    </subcellularLocation>
</comment>
<evidence type="ECO:0000259" key="6">
    <source>
        <dbReference type="PROSITE" id="PS50048"/>
    </source>
</evidence>
<dbReference type="GO" id="GO:0006351">
    <property type="term" value="P:DNA-templated transcription"/>
    <property type="evidence" value="ECO:0007669"/>
    <property type="project" value="InterPro"/>
</dbReference>
<dbReference type="OrthoDB" id="39175at2759"/>
<dbReference type="CDD" id="cd00067">
    <property type="entry name" value="GAL4"/>
    <property type="match status" value="1"/>
</dbReference>
<dbReference type="InterPro" id="IPR007219">
    <property type="entry name" value="XnlR_reg_dom"/>
</dbReference>
<reference evidence="8" key="1">
    <citation type="journal article" date="2014" name="Proc. Natl. Acad. Sci. U.S.A.">
        <title>Extensive sampling of basidiomycete genomes demonstrates inadequacy of the white-rot/brown-rot paradigm for wood decay fungi.</title>
        <authorList>
            <person name="Riley R."/>
            <person name="Salamov A.A."/>
            <person name="Brown D.W."/>
            <person name="Nagy L.G."/>
            <person name="Floudas D."/>
            <person name="Held B.W."/>
            <person name="Levasseur A."/>
            <person name="Lombard V."/>
            <person name="Morin E."/>
            <person name="Otillar R."/>
            <person name="Lindquist E.A."/>
            <person name="Sun H."/>
            <person name="LaButti K.M."/>
            <person name="Schmutz J."/>
            <person name="Jabbour D."/>
            <person name="Luo H."/>
            <person name="Baker S.E."/>
            <person name="Pisabarro A.G."/>
            <person name="Walton J.D."/>
            <person name="Blanchette R.A."/>
            <person name="Henrissat B."/>
            <person name="Martin F."/>
            <person name="Cullen D."/>
            <person name="Hibbett D.S."/>
            <person name="Grigoriev I.V."/>
        </authorList>
    </citation>
    <scope>NUCLEOTIDE SEQUENCE [LARGE SCALE GENOMIC DNA]</scope>
    <source>
        <strain evidence="8">FD-172 SS1</strain>
    </source>
</reference>
<keyword evidence="3" id="KW-0805">Transcription regulation</keyword>
<dbReference type="InterPro" id="IPR036864">
    <property type="entry name" value="Zn2-C6_fun-type_DNA-bd_sf"/>
</dbReference>
<dbReference type="GO" id="GO:0008270">
    <property type="term" value="F:zinc ion binding"/>
    <property type="evidence" value="ECO:0007669"/>
    <property type="project" value="InterPro"/>
</dbReference>
<evidence type="ECO:0000256" key="3">
    <source>
        <dbReference type="ARBA" id="ARBA00023015"/>
    </source>
</evidence>
<keyword evidence="2" id="KW-0479">Metal-binding</keyword>
<dbReference type="SUPFAM" id="SSF57701">
    <property type="entry name" value="Zn2/Cys6 DNA-binding domain"/>
    <property type="match status" value="1"/>
</dbReference>
<evidence type="ECO:0000256" key="1">
    <source>
        <dbReference type="ARBA" id="ARBA00004123"/>
    </source>
</evidence>
<dbReference type="PANTHER" id="PTHR47338:SF29">
    <property type="entry name" value="ZN(2)-C6 FUNGAL-TYPE DOMAIN-CONTAINING PROTEIN"/>
    <property type="match status" value="1"/>
</dbReference>
<evidence type="ECO:0000313" key="7">
    <source>
        <dbReference type="EMBL" id="KDQ16488.1"/>
    </source>
</evidence>
<dbReference type="GO" id="GO:0003677">
    <property type="term" value="F:DNA binding"/>
    <property type="evidence" value="ECO:0007669"/>
    <property type="project" value="InterPro"/>
</dbReference>
<dbReference type="SMART" id="SM00066">
    <property type="entry name" value="GAL4"/>
    <property type="match status" value="1"/>
</dbReference>
<accession>A0A067ML52</accession>
<sequence length="576" mass="64016">MERAPSLEKSPSKLKRIKKGEACKACRTKKCRCNASKPTCATCARDNEPECVYDAPRSKTQILRQKITDLEAQIRLVQETDANIALLLNMPSDSSLSMHSSSSYPASWRSDEFGYNIAAQSDLVRLNGWVDPVIGSWWETSDSPPPSGLIEILISRYTQQEHRYTHDLLPSRFYQSLYNPDSTTGPHPALRNIIFLLGCAYVDDRLSALQPVFLRRTTYYLNQSLAHADRLLDWLEAYTLLGFYHLFYKGGLSQGRHIGATAILFAAACGLHALSPPGWLPSRTASLLSLPSSRDEIRHRVRVWWMVFFANRLASAAGESRANFADEDISTAWELLPESQPGSSAEGLPSTVSSLYIAGSKETYVYGDTANTILCKCVALSERAGYTGVIAAKTPESDEAYWEKFRAADHAIEQVTRSLPSMFEEPRFDSTAPHTVSRASGKTNPFIIFPHILVCDATILLHNRLAQAGNATSRDVCLKAAWRAMPVVRKMLVQEMGGSVLPYAALVEARIFQVFASEYDRLHALGDTQRAKVILPELKVLALMLREHTKHFSLAKLALAVLKGMFPSLRGEPGIF</sequence>
<organism evidence="7 8">
    <name type="scientific">Botryobasidium botryosum (strain FD-172 SS1)</name>
    <dbReference type="NCBI Taxonomy" id="930990"/>
    <lineage>
        <taxon>Eukaryota</taxon>
        <taxon>Fungi</taxon>
        <taxon>Dikarya</taxon>
        <taxon>Basidiomycota</taxon>
        <taxon>Agaricomycotina</taxon>
        <taxon>Agaricomycetes</taxon>
        <taxon>Cantharellales</taxon>
        <taxon>Botryobasidiaceae</taxon>
        <taxon>Botryobasidium</taxon>
    </lineage>
</organism>